<organism evidence="1 2">
    <name type="scientific">Sphingomonas insulae</name>
    <dbReference type="NCBI Taxonomy" id="424800"/>
    <lineage>
        <taxon>Bacteria</taxon>
        <taxon>Pseudomonadati</taxon>
        <taxon>Pseudomonadota</taxon>
        <taxon>Alphaproteobacteria</taxon>
        <taxon>Sphingomonadales</taxon>
        <taxon>Sphingomonadaceae</taxon>
        <taxon>Sphingomonas</taxon>
    </lineage>
</organism>
<comment type="caution">
    <text evidence="1">The sequence shown here is derived from an EMBL/GenBank/DDBJ whole genome shotgun (WGS) entry which is preliminary data.</text>
</comment>
<protein>
    <submittedName>
        <fullName evidence="1">Uncharacterized protein</fullName>
    </submittedName>
</protein>
<sequence>MVPLTPGPDPLPRHAFDGDRLELPIVILSALEAADTRLRAFLVRLASGAIWQDQSIRSADRELEIQAYLAPEGLRCVIRLAQGLWYHHPLETLHAWGMPLPAMRRGDAVPLASVLRHELLDTLPIMVLAVTHLNDRIPDLGTCIRVQMPRLRVASWRSWSSTSDTDQGSVLPPHSNV</sequence>
<evidence type="ECO:0000313" key="2">
    <source>
        <dbReference type="Proteomes" id="UP001500238"/>
    </source>
</evidence>
<dbReference type="EMBL" id="BAAAES010000009">
    <property type="protein sequence ID" value="GAA0671723.1"/>
    <property type="molecule type" value="Genomic_DNA"/>
</dbReference>
<gene>
    <name evidence="1" type="ORF">GCM10009102_23430</name>
</gene>
<accession>A0ABN1HX67</accession>
<dbReference type="RefSeq" id="WP_163958522.1">
    <property type="nucleotide sequence ID" value="NZ_BAAAES010000009.1"/>
</dbReference>
<keyword evidence="2" id="KW-1185">Reference proteome</keyword>
<name>A0ABN1HX67_9SPHN</name>
<reference evidence="1 2" key="1">
    <citation type="journal article" date="2019" name="Int. J. Syst. Evol. Microbiol.">
        <title>The Global Catalogue of Microorganisms (GCM) 10K type strain sequencing project: providing services to taxonomists for standard genome sequencing and annotation.</title>
        <authorList>
            <consortium name="The Broad Institute Genomics Platform"/>
            <consortium name="The Broad Institute Genome Sequencing Center for Infectious Disease"/>
            <person name="Wu L."/>
            <person name="Ma J."/>
        </authorList>
    </citation>
    <scope>NUCLEOTIDE SEQUENCE [LARGE SCALE GENOMIC DNA]</scope>
    <source>
        <strain evidence="1 2">JCM 14603</strain>
    </source>
</reference>
<proteinExistence type="predicted"/>
<dbReference type="Proteomes" id="UP001500238">
    <property type="component" value="Unassembled WGS sequence"/>
</dbReference>
<evidence type="ECO:0000313" key="1">
    <source>
        <dbReference type="EMBL" id="GAA0671723.1"/>
    </source>
</evidence>